<dbReference type="GO" id="GO:0016020">
    <property type="term" value="C:membrane"/>
    <property type="evidence" value="ECO:0007669"/>
    <property type="project" value="UniProtKB-SubCell"/>
</dbReference>
<feature type="transmembrane region" description="Helical" evidence="7">
    <location>
        <begin position="469"/>
        <end position="492"/>
    </location>
</feature>
<dbReference type="EMBL" id="JACMRX010000001">
    <property type="protein sequence ID" value="KAF7997772.1"/>
    <property type="molecule type" value="Genomic_DNA"/>
</dbReference>
<keyword evidence="5 7" id="KW-1133">Transmembrane helix</keyword>
<feature type="transmembrane region" description="Helical" evidence="7">
    <location>
        <begin position="31"/>
        <end position="53"/>
    </location>
</feature>
<dbReference type="InterPro" id="IPR020846">
    <property type="entry name" value="MFS_dom"/>
</dbReference>
<dbReference type="OrthoDB" id="3936150at2759"/>
<evidence type="ECO:0000256" key="1">
    <source>
        <dbReference type="ARBA" id="ARBA00004141"/>
    </source>
</evidence>
<comment type="subcellular location">
    <subcellularLocation>
        <location evidence="1">Membrane</location>
        <topology evidence="1">Multi-pass membrane protein</topology>
    </subcellularLocation>
</comment>
<dbReference type="SUPFAM" id="SSF103473">
    <property type="entry name" value="MFS general substrate transporter"/>
    <property type="match status" value="1"/>
</dbReference>
<sequence>MNKNVVLKSVRVIDIENYEPKTETPADYETAIAATGFGLFNILVVLAAMPIAWAGAFNMSTSAFILASSECDLELTFLRKGILNSMVYFGMIMSPFFWSFIMERMNRKAILMIGLLMDAMCNILCSIIDSYYIFLLFKFISGTIVSGPYTLLVPYINEFHSVNYRAKFTTCSGLVFGIGFIIPAALAVIVTPQNWTIEIFNYVFLSWRIYLMICTLPSIIGILTMSLLPESPKRLIEDGNTSSAHDLLKRIYQINNWESKHMYPINKLKEDYFEDKKAPSFIPEISQSWNNLKSLFSKPHLGIFLLINILHFGSMLAFNTMRLWVPQIYQIISNFDSSTWEWSKGWPTTCDYLAMAIIPNKSNSTIYSNPNCVQWKINPSVYVNSTLIASSAIGFSFLFALFYTTRQRKRGVMFFCFVIGILCGFGTNWGGYVPWMLTQAAIVVVTGRTTANIIMSVNNNIIPQNLRTTATTFVTNIGSFGSIIGNLGFSWLLDFSCLTGFLSIAIILSVCLLLSVFILQPEKNKIKNKKQSSTVP</sequence>
<keyword evidence="4 7" id="KW-0812">Transmembrane</keyword>
<reference evidence="9 10" key="1">
    <citation type="submission" date="2020-08" db="EMBL/GenBank/DDBJ databases">
        <title>Aphidius gifuensis genome sequencing and assembly.</title>
        <authorList>
            <person name="Du Z."/>
        </authorList>
    </citation>
    <scope>NUCLEOTIDE SEQUENCE [LARGE SCALE GENOMIC DNA]</scope>
    <source>
        <strain evidence="9">YNYX2018</strain>
        <tissue evidence="9">Adults</tissue>
    </source>
</reference>
<dbReference type="PANTHER" id="PTHR23511:SF36">
    <property type="entry name" value="EG:BACR7A4.13 PROTEIN-RELATED"/>
    <property type="match status" value="1"/>
</dbReference>
<evidence type="ECO:0000256" key="2">
    <source>
        <dbReference type="ARBA" id="ARBA00008335"/>
    </source>
</evidence>
<proteinExistence type="inferred from homology"/>
<comment type="similarity">
    <text evidence="2">Belongs to the major facilitator superfamily.</text>
</comment>
<dbReference type="InterPro" id="IPR005828">
    <property type="entry name" value="MFS_sugar_transport-like"/>
</dbReference>
<feature type="transmembrane region" description="Helical" evidence="7">
    <location>
        <begin position="82"/>
        <end position="102"/>
    </location>
</feature>
<evidence type="ECO:0000256" key="6">
    <source>
        <dbReference type="ARBA" id="ARBA00023136"/>
    </source>
</evidence>
<feature type="transmembrane region" description="Helical" evidence="7">
    <location>
        <begin position="209"/>
        <end position="228"/>
    </location>
</feature>
<evidence type="ECO:0000313" key="9">
    <source>
        <dbReference type="EMBL" id="KAF7997772.1"/>
    </source>
</evidence>
<dbReference type="PROSITE" id="PS50850">
    <property type="entry name" value="MFS"/>
    <property type="match status" value="1"/>
</dbReference>
<accession>A0A835CVS9</accession>
<feature type="transmembrane region" description="Helical" evidence="7">
    <location>
        <begin position="411"/>
        <end position="430"/>
    </location>
</feature>
<dbReference type="PANTHER" id="PTHR23511">
    <property type="entry name" value="SYNAPTIC VESICLE GLYCOPROTEIN 2"/>
    <property type="match status" value="1"/>
</dbReference>
<evidence type="ECO:0000256" key="3">
    <source>
        <dbReference type="ARBA" id="ARBA00022448"/>
    </source>
</evidence>
<keyword evidence="3" id="KW-0813">Transport</keyword>
<feature type="transmembrane region" description="Helical" evidence="7">
    <location>
        <begin position="436"/>
        <end position="457"/>
    </location>
</feature>
<name>A0A835CVS9_APHGI</name>
<evidence type="ECO:0000313" key="10">
    <source>
        <dbReference type="Proteomes" id="UP000639338"/>
    </source>
</evidence>
<gene>
    <name evidence="9" type="ORF">HCN44_009170</name>
</gene>
<evidence type="ECO:0000256" key="5">
    <source>
        <dbReference type="ARBA" id="ARBA00022989"/>
    </source>
</evidence>
<protein>
    <recommendedName>
        <fullName evidence="8">Major facilitator superfamily (MFS) profile domain-containing protein</fullName>
    </recommendedName>
</protein>
<feature type="transmembrane region" description="Helical" evidence="7">
    <location>
        <begin position="301"/>
        <end position="318"/>
    </location>
</feature>
<keyword evidence="10" id="KW-1185">Reference proteome</keyword>
<feature type="domain" description="Major facilitator superfamily (MFS) profile" evidence="8">
    <location>
        <begin position="44"/>
        <end position="523"/>
    </location>
</feature>
<evidence type="ECO:0000256" key="4">
    <source>
        <dbReference type="ARBA" id="ARBA00022692"/>
    </source>
</evidence>
<dbReference type="GO" id="GO:0022857">
    <property type="term" value="F:transmembrane transporter activity"/>
    <property type="evidence" value="ECO:0007669"/>
    <property type="project" value="InterPro"/>
</dbReference>
<feature type="transmembrane region" description="Helical" evidence="7">
    <location>
        <begin position="498"/>
        <end position="519"/>
    </location>
</feature>
<comment type="caution">
    <text evidence="9">The sequence shown here is derived from an EMBL/GenBank/DDBJ whole genome shotgun (WGS) entry which is preliminary data.</text>
</comment>
<feature type="transmembrane region" description="Helical" evidence="7">
    <location>
        <begin position="381"/>
        <end position="404"/>
    </location>
</feature>
<evidence type="ECO:0000256" key="7">
    <source>
        <dbReference type="SAM" id="Phobius"/>
    </source>
</evidence>
<feature type="transmembrane region" description="Helical" evidence="7">
    <location>
        <begin position="168"/>
        <end position="189"/>
    </location>
</feature>
<organism evidence="9 10">
    <name type="scientific">Aphidius gifuensis</name>
    <name type="common">Parasitoid wasp</name>
    <dbReference type="NCBI Taxonomy" id="684658"/>
    <lineage>
        <taxon>Eukaryota</taxon>
        <taxon>Metazoa</taxon>
        <taxon>Ecdysozoa</taxon>
        <taxon>Arthropoda</taxon>
        <taxon>Hexapoda</taxon>
        <taxon>Insecta</taxon>
        <taxon>Pterygota</taxon>
        <taxon>Neoptera</taxon>
        <taxon>Endopterygota</taxon>
        <taxon>Hymenoptera</taxon>
        <taxon>Apocrita</taxon>
        <taxon>Ichneumonoidea</taxon>
        <taxon>Braconidae</taxon>
        <taxon>Aphidiinae</taxon>
        <taxon>Aphidius</taxon>
    </lineage>
</organism>
<feature type="transmembrane region" description="Helical" evidence="7">
    <location>
        <begin position="139"/>
        <end position="156"/>
    </location>
</feature>
<keyword evidence="6 7" id="KW-0472">Membrane</keyword>
<dbReference type="InterPro" id="IPR036259">
    <property type="entry name" value="MFS_trans_sf"/>
</dbReference>
<evidence type="ECO:0000259" key="8">
    <source>
        <dbReference type="PROSITE" id="PS50850"/>
    </source>
</evidence>
<dbReference type="Proteomes" id="UP000639338">
    <property type="component" value="Unassembled WGS sequence"/>
</dbReference>
<feature type="transmembrane region" description="Helical" evidence="7">
    <location>
        <begin position="109"/>
        <end position="133"/>
    </location>
</feature>
<dbReference type="AlphaFoldDB" id="A0A835CVS9"/>
<dbReference type="Pfam" id="PF00083">
    <property type="entry name" value="Sugar_tr"/>
    <property type="match status" value="1"/>
</dbReference>
<dbReference type="Gene3D" id="1.20.1250.20">
    <property type="entry name" value="MFS general substrate transporter like domains"/>
    <property type="match status" value="1"/>
</dbReference>